<keyword evidence="3" id="KW-1185">Reference proteome</keyword>
<sequence>MRRCTAGPTLQAQEGSGSAARVQSVAQVGGRAALLDEALEHRVYEPELRKVPRRRLHHRNELSVLRRKLAAQARVFRGRDVVRNAAGLDGEKERPDQGTCASSEGNTQHAPSTALPTPMMDARKRQFSDTRCWRSSACWTAVSSGLTWPRRGRQFM</sequence>
<dbReference type="AlphaFoldDB" id="A0AAV4LYJ1"/>
<evidence type="ECO:0000256" key="1">
    <source>
        <dbReference type="SAM" id="MobiDB-lite"/>
    </source>
</evidence>
<evidence type="ECO:0000313" key="2">
    <source>
        <dbReference type="EMBL" id="GIX65063.1"/>
    </source>
</evidence>
<dbReference type="Proteomes" id="UP001497744">
    <property type="component" value="Unassembled WGS sequence"/>
</dbReference>
<protein>
    <submittedName>
        <fullName evidence="2">Disease resistance protein RPM1</fullName>
    </submittedName>
</protein>
<gene>
    <name evidence="2" type="ORF">BcabD6B2_44980</name>
</gene>
<proteinExistence type="predicted"/>
<evidence type="ECO:0000313" key="3">
    <source>
        <dbReference type="Proteomes" id="UP001497744"/>
    </source>
</evidence>
<dbReference type="EMBL" id="BPLF01000004">
    <property type="protein sequence ID" value="GIX65063.1"/>
    <property type="molecule type" value="Genomic_DNA"/>
</dbReference>
<feature type="region of interest" description="Disordered" evidence="1">
    <location>
        <begin position="86"/>
        <end position="117"/>
    </location>
</feature>
<organism evidence="2 3">
    <name type="scientific">Babesia caballi</name>
    <dbReference type="NCBI Taxonomy" id="5871"/>
    <lineage>
        <taxon>Eukaryota</taxon>
        <taxon>Sar</taxon>
        <taxon>Alveolata</taxon>
        <taxon>Apicomplexa</taxon>
        <taxon>Aconoidasida</taxon>
        <taxon>Piroplasmida</taxon>
        <taxon>Babesiidae</taxon>
        <taxon>Babesia</taxon>
    </lineage>
</organism>
<dbReference type="RefSeq" id="XP_067717132.1">
    <property type="nucleotide sequence ID" value="XM_067861031.1"/>
</dbReference>
<name>A0AAV4LYJ1_BABCB</name>
<comment type="caution">
    <text evidence="2">The sequence shown here is derived from an EMBL/GenBank/DDBJ whole genome shotgun (WGS) entry which is preliminary data.</text>
</comment>
<dbReference type="GeneID" id="94196544"/>
<accession>A0AAV4LYJ1</accession>
<reference evidence="2 3" key="1">
    <citation type="submission" date="2021-06" db="EMBL/GenBank/DDBJ databases">
        <title>Genome sequence of Babesia caballi.</title>
        <authorList>
            <person name="Yamagishi J."/>
            <person name="Kidaka T."/>
            <person name="Ochi A."/>
        </authorList>
    </citation>
    <scope>NUCLEOTIDE SEQUENCE [LARGE SCALE GENOMIC DNA]</scope>
    <source>
        <strain evidence="2">USDA-D6B2</strain>
    </source>
</reference>
<feature type="compositionally biased region" description="Polar residues" evidence="1">
    <location>
        <begin position="99"/>
        <end position="115"/>
    </location>
</feature>